<keyword evidence="4" id="KW-1185">Reference proteome</keyword>
<dbReference type="EMBL" id="RDQH01000331">
    <property type="protein sequence ID" value="RXH97517.1"/>
    <property type="molecule type" value="Genomic_DNA"/>
</dbReference>
<keyword evidence="1" id="KW-0175">Coiled coil</keyword>
<feature type="region of interest" description="Disordered" evidence="2">
    <location>
        <begin position="205"/>
        <end position="276"/>
    </location>
</feature>
<comment type="caution">
    <text evidence="3">The sequence shown here is derived from an EMBL/GenBank/DDBJ whole genome shotgun (WGS) entry which is preliminary data.</text>
</comment>
<dbReference type="GO" id="GO:0016197">
    <property type="term" value="P:endosomal transport"/>
    <property type="evidence" value="ECO:0007669"/>
    <property type="project" value="TreeGrafter"/>
</dbReference>
<dbReference type="GO" id="GO:0005886">
    <property type="term" value="C:plasma membrane"/>
    <property type="evidence" value="ECO:0007669"/>
    <property type="project" value="TreeGrafter"/>
</dbReference>
<proteinExistence type="predicted"/>
<dbReference type="STRING" id="3750.A0A498JRH6"/>
<dbReference type="PANTHER" id="PTHR11216">
    <property type="entry name" value="EH DOMAIN"/>
    <property type="match status" value="1"/>
</dbReference>
<dbReference type="AlphaFoldDB" id="A0A498JRH6"/>
<sequence>MLILHICFNLFTIWYKDLYKSSCDNRLTEIIERASADRCEAESLAKKYEEKYKQAGDVAAKLTIEEATFRDLQEKKMELNRAVVKMDREGWQPGIQEGPADWDEDWDKFEDKGFAFVKELTLDVLNVLAPPKKKSSSLQKEKALPVENPTTAASPEVDVKTEKPQSADANQIRTGSSDSSQGGGFSQKSCPFTFDDFVPRTPLSAFNSGYSPPRYKDSSEPSFDTFSRSSLDSQTPRRDLDPFGSSGPFRMALDGQTPRKDLDPFGSSGPFRMTMETPRKDYSLECILTG</sequence>
<reference evidence="3 4" key="1">
    <citation type="submission" date="2018-10" db="EMBL/GenBank/DDBJ databases">
        <title>A high-quality apple genome assembly.</title>
        <authorList>
            <person name="Hu J."/>
        </authorList>
    </citation>
    <scope>NUCLEOTIDE SEQUENCE [LARGE SCALE GENOMIC DNA]</scope>
    <source>
        <strain evidence="4">cv. HFTH1</strain>
        <tissue evidence="3">Young leaf</tissue>
    </source>
</reference>
<evidence type="ECO:0000256" key="2">
    <source>
        <dbReference type="SAM" id="MobiDB-lite"/>
    </source>
</evidence>
<name>A0A498JRH6_MALDO</name>
<dbReference type="Proteomes" id="UP000290289">
    <property type="component" value="Chromosome 5"/>
</dbReference>
<accession>A0A498JRH6</accession>
<feature type="compositionally biased region" description="Polar residues" evidence="2">
    <location>
        <begin position="220"/>
        <end position="234"/>
    </location>
</feature>
<evidence type="ECO:0000313" key="3">
    <source>
        <dbReference type="EMBL" id="RXH97517.1"/>
    </source>
</evidence>
<dbReference type="GO" id="GO:0006897">
    <property type="term" value="P:endocytosis"/>
    <property type="evidence" value="ECO:0007669"/>
    <property type="project" value="TreeGrafter"/>
</dbReference>
<feature type="region of interest" description="Disordered" evidence="2">
    <location>
        <begin position="134"/>
        <end position="185"/>
    </location>
</feature>
<dbReference type="GO" id="GO:0005737">
    <property type="term" value="C:cytoplasm"/>
    <property type="evidence" value="ECO:0007669"/>
    <property type="project" value="TreeGrafter"/>
</dbReference>
<feature type="coiled-coil region" evidence="1">
    <location>
        <begin position="45"/>
        <end position="89"/>
    </location>
</feature>
<dbReference type="PANTHER" id="PTHR11216:SF161">
    <property type="entry name" value="CALCIUM-BINDING EF HAND FAMILY PROTEIN"/>
    <property type="match status" value="1"/>
</dbReference>
<organism evidence="3 4">
    <name type="scientific">Malus domestica</name>
    <name type="common">Apple</name>
    <name type="synonym">Pyrus malus</name>
    <dbReference type="NCBI Taxonomy" id="3750"/>
    <lineage>
        <taxon>Eukaryota</taxon>
        <taxon>Viridiplantae</taxon>
        <taxon>Streptophyta</taxon>
        <taxon>Embryophyta</taxon>
        <taxon>Tracheophyta</taxon>
        <taxon>Spermatophyta</taxon>
        <taxon>Magnoliopsida</taxon>
        <taxon>eudicotyledons</taxon>
        <taxon>Gunneridae</taxon>
        <taxon>Pentapetalae</taxon>
        <taxon>rosids</taxon>
        <taxon>fabids</taxon>
        <taxon>Rosales</taxon>
        <taxon>Rosaceae</taxon>
        <taxon>Amygdaloideae</taxon>
        <taxon>Maleae</taxon>
        <taxon>Malus</taxon>
    </lineage>
</organism>
<evidence type="ECO:0000313" key="4">
    <source>
        <dbReference type="Proteomes" id="UP000290289"/>
    </source>
</evidence>
<gene>
    <name evidence="3" type="ORF">DVH24_007863</name>
</gene>
<evidence type="ECO:0000256" key="1">
    <source>
        <dbReference type="SAM" id="Coils"/>
    </source>
</evidence>
<protein>
    <submittedName>
        <fullName evidence="3">Uncharacterized protein</fullName>
    </submittedName>
</protein>